<accession>A0A5R9GUA6</accession>
<name>A0A5R9GUA6_9PROT</name>
<evidence type="ECO:0000256" key="1">
    <source>
        <dbReference type="SAM" id="SignalP"/>
    </source>
</evidence>
<dbReference type="Proteomes" id="UP000306585">
    <property type="component" value="Unassembled WGS sequence"/>
</dbReference>
<keyword evidence="3" id="KW-1185">Reference proteome</keyword>
<feature type="chain" id="PRO_5024280313" description="NlpE C-terminal OB domain-containing protein" evidence="1">
    <location>
        <begin position="21"/>
        <end position="119"/>
    </location>
</feature>
<dbReference type="RefSeq" id="WP_138238215.1">
    <property type="nucleotide sequence ID" value="NZ_VBRY01000002.1"/>
</dbReference>
<sequence>MKKFWVLLMLFSFMQLTACANPSKEIEAFYTWGEGVNSVYVCSEAKEYWVDAPEPVLKQLEAEYLHRTKSPYEHIFIIFLGGVKNEKLDGFALNYDGLMRVNKVIQFGGNIPAACQKNM</sequence>
<dbReference type="EMBL" id="VBRY01000002">
    <property type="protein sequence ID" value="TLS68595.1"/>
    <property type="molecule type" value="Genomic_DNA"/>
</dbReference>
<evidence type="ECO:0000313" key="2">
    <source>
        <dbReference type="EMBL" id="TLS68595.1"/>
    </source>
</evidence>
<feature type="signal peptide" evidence="1">
    <location>
        <begin position="1"/>
        <end position="20"/>
    </location>
</feature>
<gene>
    <name evidence="2" type="ORF">FEF65_02490</name>
</gene>
<evidence type="ECO:0008006" key="4">
    <source>
        <dbReference type="Google" id="ProtNLM"/>
    </source>
</evidence>
<protein>
    <recommendedName>
        <fullName evidence="4">NlpE C-terminal OB domain-containing protein</fullName>
    </recommendedName>
</protein>
<comment type="caution">
    <text evidence="2">The sequence shown here is derived from an EMBL/GenBank/DDBJ whole genome shotgun (WGS) entry which is preliminary data.</text>
</comment>
<evidence type="ECO:0000313" key="3">
    <source>
        <dbReference type="Proteomes" id="UP000306585"/>
    </source>
</evidence>
<organism evidence="2 3">
    <name type="scientific">Mariprofundus erugo</name>
    <dbReference type="NCBI Taxonomy" id="2528639"/>
    <lineage>
        <taxon>Bacteria</taxon>
        <taxon>Pseudomonadati</taxon>
        <taxon>Pseudomonadota</taxon>
        <taxon>Candidatius Mariprofundia</taxon>
        <taxon>Mariprofundales</taxon>
        <taxon>Mariprofundaceae</taxon>
        <taxon>Mariprofundus</taxon>
    </lineage>
</organism>
<dbReference type="AlphaFoldDB" id="A0A5R9GUA6"/>
<reference evidence="2 3" key="1">
    <citation type="journal article" date="2019" name="Appl. Environ. Microbiol.">
        <title>Environmental Evidence and Genomic Insight of Iron-oxidizing Bacteria Preference Towards More Corrosion Resistant Stainless Steel at Higher Salinities.</title>
        <authorList>
            <person name="Garrison C.E."/>
            <person name="Price K.A."/>
            <person name="Field E.K."/>
        </authorList>
    </citation>
    <scope>NUCLEOTIDE SEQUENCE [LARGE SCALE GENOMIC DNA]</scope>
    <source>
        <strain evidence="2 3">P3</strain>
    </source>
</reference>
<proteinExistence type="predicted"/>
<keyword evidence="1" id="KW-0732">Signal</keyword>